<dbReference type="Gene3D" id="3.50.50.60">
    <property type="entry name" value="FAD/NAD(P)-binding domain"/>
    <property type="match status" value="1"/>
</dbReference>
<evidence type="ECO:0000313" key="7">
    <source>
        <dbReference type="EMBL" id="KAK5112052.1"/>
    </source>
</evidence>
<dbReference type="Proteomes" id="UP001357485">
    <property type="component" value="Unassembled WGS sequence"/>
</dbReference>
<evidence type="ECO:0000256" key="1">
    <source>
        <dbReference type="ARBA" id="ARBA00001974"/>
    </source>
</evidence>
<feature type="non-terminal residue" evidence="7">
    <location>
        <position position="100"/>
    </location>
</feature>
<dbReference type="InterPro" id="IPR050493">
    <property type="entry name" value="FAD-dep_Monooxygenase_BioMet"/>
</dbReference>
<sequence>MEAKPLGSYPNTGIDVLVVGTGLAGLTAAIECTRKGHNVHILERNATINTAGDMYFMGLSATRFFKHWPEMAKEYDSISLHNAWIETFTHTGEVMIKPLK</sequence>
<protein>
    <recommendedName>
        <fullName evidence="6">FAD-dependent oxidoreductase 2 FAD-binding domain-containing protein</fullName>
    </recommendedName>
</protein>
<dbReference type="InterPro" id="IPR003953">
    <property type="entry name" value="FAD-dep_OxRdtase_2_FAD-bd"/>
</dbReference>
<reference evidence="7 8" key="1">
    <citation type="submission" date="2023-08" db="EMBL/GenBank/DDBJ databases">
        <title>Black Yeasts Isolated from many extreme environments.</title>
        <authorList>
            <person name="Coleine C."/>
            <person name="Stajich J.E."/>
            <person name="Selbmann L."/>
        </authorList>
    </citation>
    <scope>NUCLEOTIDE SEQUENCE [LARGE SCALE GENOMIC DNA]</scope>
    <source>
        <strain evidence="7 8">CCFEE 536</strain>
    </source>
</reference>
<accession>A0ABR0KR47</accession>
<keyword evidence="8" id="KW-1185">Reference proteome</keyword>
<dbReference type="Pfam" id="PF00890">
    <property type="entry name" value="FAD_binding_2"/>
    <property type="match status" value="1"/>
</dbReference>
<keyword evidence="3" id="KW-0285">Flavoprotein</keyword>
<evidence type="ECO:0000256" key="3">
    <source>
        <dbReference type="ARBA" id="ARBA00022630"/>
    </source>
</evidence>
<dbReference type="PANTHER" id="PTHR13789">
    <property type="entry name" value="MONOOXYGENASE"/>
    <property type="match status" value="1"/>
</dbReference>
<dbReference type="EMBL" id="JAVRRA010025479">
    <property type="protein sequence ID" value="KAK5112052.1"/>
    <property type="molecule type" value="Genomic_DNA"/>
</dbReference>
<evidence type="ECO:0000313" key="8">
    <source>
        <dbReference type="Proteomes" id="UP001357485"/>
    </source>
</evidence>
<keyword evidence="5" id="KW-0503">Monooxygenase</keyword>
<comment type="similarity">
    <text evidence="2">Belongs to the paxM FAD-dependent monooxygenase family.</text>
</comment>
<keyword evidence="4" id="KW-0560">Oxidoreductase</keyword>
<dbReference type="SUPFAM" id="SSF51971">
    <property type="entry name" value="Nucleotide-binding domain"/>
    <property type="match status" value="1"/>
</dbReference>
<evidence type="ECO:0000256" key="5">
    <source>
        <dbReference type="ARBA" id="ARBA00023033"/>
    </source>
</evidence>
<organism evidence="7 8">
    <name type="scientific">Cryomyces antarcticus</name>
    <dbReference type="NCBI Taxonomy" id="329879"/>
    <lineage>
        <taxon>Eukaryota</taxon>
        <taxon>Fungi</taxon>
        <taxon>Dikarya</taxon>
        <taxon>Ascomycota</taxon>
        <taxon>Pezizomycotina</taxon>
        <taxon>Dothideomycetes</taxon>
        <taxon>Dothideomycetes incertae sedis</taxon>
        <taxon>Cryomyces</taxon>
    </lineage>
</organism>
<comment type="caution">
    <text evidence="7">The sequence shown here is derived from an EMBL/GenBank/DDBJ whole genome shotgun (WGS) entry which is preliminary data.</text>
</comment>
<dbReference type="InterPro" id="IPR036188">
    <property type="entry name" value="FAD/NAD-bd_sf"/>
</dbReference>
<evidence type="ECO:0000259" key="6">
    <source>
        <dbReference type="Pfam" id="PF00890"/>
    </source>
</evidence>
<dbReference type="PANTHER" id="PTHR13789:SF315">
    <property type="entry name" value="FAD-DEPENDENT MONOOXYGENASE MDPD"/>
    <property type="match status" value="1"/>
</dbReference>
<evidence type="ECO:0000256" key="4">
    <source>
        <dbReference type="ARBA" id="ARBA00023002"/>
    </source>
</evidence>
<gene>
    <name evidence="7" type="ORF">LTR16_005398</name>
</gene>
<comment type="cofactor">
    <cofactor evidence="1">
        <name>FAD</name>
        <dbReference type="ChEBI" id="CHEBI:57692"/>
    </cofactor>
</comment>
<feature type="domain" description="FAD-dependent oxidoreductase 2 FAD-binding" evidence="6">
    <location>
        <begin position="15"/>
        <end position="96"/>
    </location>
</feature>
<evidence type="ECO:0000256" key="2">
    <source>
        <dbReference type="ARBA" id="ARBA00007992"/>
    </source>
</evidence>
<name>A0ABR0KR47_9PEZI</name>
<proteinExistence type="inferred from homology"/>